<proteinExistence type="predicted"/>
<accession>A0ABU5F2C7</accession>
<sequence>MFRKLLAPVVVLASLIAAGEWLRANGSNRPLSADELRAHLRGRFDLRDVTLDPQPDGRFEGRGVGTKGERYRFLVTQTSDTRTVVTEYGGTNVSDTGYKLLTSTTFSDNRHIYLLVAFGCLIYVGKVIRGASRPGHRGAIPAPH</sequence>
<dbReference type="Proteomes" id="UP001272242">
    <property type="component" value="Unassembled WGS sequence"/>
</dbReference>
<gene>
    <name evidence="1" type="ORF">R5W23_002570</name>
</gene>
<name>A0ABU5F2C7_9BACT</name>
<dbReference type="RefSeq" id="WP_320687730.1">
    <property type="nucleotide sequence ID" value="NZ_JAXBLV010000191.1"/>
</dbReference>
<protein>
    <recommendedName>
        <fullName evidence="3">PepSY domain-containing protein</fullName>
    </recommendedName>
</protein>
<keyword evidence="2" id="KW-1185">Reference proteome</keyword>
<comment type="caution">
    <text evidence="1">The sequence shown here is derived from an EMBL/GenBank/DDBJ whole genome shotgun (WGS) entry which is preliminary data.</text>
</comment>
<evidence type="ECO:0000313" key="1">
    <source>
        <dbReference type="EMBL" id="MDY3561293.1"/>
    </source>
</evidence>
<evidence type="ECO:0008006" key="3">
    <source>
        <dbReference type="Google" id="ProtNLM"/>
    </source>
</evidence>
<organism evidence="1 2">
    <name type="scientific">Gemmata algarum</name>
    <dbReference type="NCBI Taxonomy" id="2975278"/>
    <lineage>
        <taxon>Bacteria</taxon>
        <taxon>Pseudomonadati</taxon>
        <taxon>Planctomycetota</taxon>
        <taxon>Planctomycetia</taxon>
        <taxon>Gemmatales</taxon>
        <taxon>Gemmataceae</taxon>
        <taxon>Gemmata</taxon>
    </lineage>
</organism>
<reference evidence="2" key="1">
    <citation type="journal article" date="2023" name="Mar. Drugs">
        <title>Gemmata algarum, a Novel Planctomycete Isolated from an Algal Mat, Displays Antimicrobial Activity.</title>
        <authorList>
            <person name="Kumar G."/>
            <person name="Kallscheuer N."/>
            <person name="Kashif M."/>
            <person name="Ahamad S."/>
            <person name="Jagadeeshwari U."/>
            <person name="Pannikurungottu S."/>
            <person name="Haufschild T."/>
            <person name="Kabuu M."/>
            <person name="Sasikala C."/>
            <person name="Jogler C."/>
            <person name="Ramana C."/>
        </authorList>
    </citation>
    <scope>NUCLEOTIDE SEQUENCE [LARGE SCALE GENOMIC DNA]</scope>
    <source>
        <strain evidence="2">JC673</strain>
    </source>
</reference>
<dbReference type="EMBL" id="JAXBLV010000191">
    <property type="protein sequence ID" value="MDY3561293.1"/>
    <property type="molecule type" value="Genomic_DNA"/>
</dbReference>
<evidence type="ECO:0000313" key="2">
    <source>
        <dbReference type="Proteomes" id="UP001272242"/>
    </source>
</evidence>